<proteinExistence type="predicted"/>
<accession>A0ABU9AXW7</accession>
<evidence type="ECO:0008006" key="4">
    <source>
        <dbReference type="Google" id="ProtNLM"/>
    </source>
</evidence>
<name>A0ABU9AXW7_9BACT</name>
<gene>
    <name evidence="2" type="ORF">WKV53_18970</name>
</gene>
<keyword evidence="1" id="KW-0472">Membrane</keyword>
<dbReference type="RefSeq" id="WP_341406359.1">
    <property type="nucleotide sequence ID" value="NZ_JBBUKT010000008.1"/>
</dbReference>
<comment type="caution">
    <text evidence="2">The sequence shown here is derived from an EMBL/GenBank/DDBJ whole genome shotgun (WGS) entry which is preliminary data.</text>
</comment>
<sequence>METKKPAFIPKSWELPESIRRRLGDAAGRQRLMDEDGHLLLILHQPPEPEDDEVRKAVLIWGQPTGEWKSSPEGGGLAALDAHMESYAKTIHALDTAVEAAKSPRQYFDIMKHVNPLLRATRNMLAVMQEARDARPDERRLINFRDRAVDLDRAIDLVATDAKDGMEFALAENTEEQSRFAHEAAIEARKLNRLVATFFPLATLVAIFGMSPPEEVIKAPGFWLVLAAGIVVGLIVLALTSTGKK</sequence>
<dbReference type="EMBL" id="JBBUKT010000008">
    <property type="protein sequence ID" value="MEK7952603.1"/>
    <property type="molecule type" value="Genomic_DNA"/>
</dbReference>
<dbReference type="Proteomes" id="UP001371305">
    <property type="component" value="Unassembled WGS sequence"/>
</dbReference>
<feature type="transmembrane region" description="Helical" evidence="1">
    <location>
        <begin position="222"/>
        <end position="240"/>
    </location>
</feature>
<keyword evidence="3" id="KW-1185">Reference proteome</keyword>
<feature type="transmembrane region" description="Helical" evidence="1">
    <location>
        <begin position="191"/>
        <end position="210"/>
    </location>
</feature>
<evidence type="ECO:0000256" key="1">
    <source>
        <dbReference type="SAM" id="Phobius"/>
    </source>
</evidence>
<keyword evidence="1" id="KW-1133">Transmembrane helix</keyword>
<protein>
    <recommendedName>
        <fullName evidence="4">CorA-like Mg2+ transporter protein</fullName>
    </recommendedName>
</protein>
<reference evidence="2 3" key="1">
    <citation type="submission" date="2024-04" db="EMBL/GenBank/DDBJ databases">
        <title>Luteolibacter sp. isolated from soil.</title>
        <authorList>
            <person name="An J."/>
        </authorList>
    </citation>
    <scope>NUCLEOTIDE SEQUENCE [LARGE SCALE GENOMIC DNA]</scope>
    <source>
        <strain evidence="2 3">Y139</strain>
    </source>
</reference>
<organism evidence="2 3">
    <name type="scientific">Luteolibacter soli</name>
    <dbReference type="NCBI Taxonomy" id="3135280"/>
    <lineage>
        <taxon>Bacteria</taxon>
        <taxon>Pseudomonadati</taxon>
        <taxon>Verrucomicrobiota</taxon>
        <taxon>Verrucomicrobiia</taxon>
        <taxon>Verrucomicrobiales</taxon>
        <taxon>Verrucomicrobiaceae</taxon>
        <taxon>Luteolibacter</taxon>
    </lineage>
</organism>
<evidence type="ECO:0000313" key="2">
    <source>
        <dbReference type="EMBL" id="MEK7952603.1"/>
    </source>
</evidence>
<evidence type="ECO:0000313" key="3">
    <source>
        <dbReference type="Proteomes" id="UP001371305"/>
    </source>
</evidence>
<keyword evidence="1" id="KW-0812">Transmembrane</keyword>